<protein>
    <submittedName>
        <fullName evidence="1">Stealth protein CR1, conserved region 1</fullName>
    </submittedName>
</protein>
<accession>A0A8S5SAS0</accession>
<reference evidence="1" key="1">
    <citation type="journal article" date="2021" name="Proc. Natl. Acad. Sci. U.S.A.">
        <title>A Catalog of Tens of Thousands of Viruses from Human Metagenomes Reveals Hidden Associations with Chronic Diseases.</title>
        <authorList>
            <person name="Tisza M.J."/>
            <person name="Buck C.B."/>
        </authorList>
    </citation>
    <scope>NUCLEOTIDE SEQUENCE</scope>
    <source>
        <strain evidence="1">CtgaY24</strain>
    </source>
</reference>
<evidence type="ECO:0000313" key="1">
    <source>
        <dbReference type="EMBL" id="DAF48032.1"/>
    </source>
</evidence>
<name>A0A8S5SAS0_9CAUD</name>
<organism evidence="1">
    <name type="scientific">Siphoviridae sp. ctgaY24</name>
    <dbReference type="NCBI Taxonomy" id="2827911"/>
    <lineage>
        <taxon>Viruses</taxon>
        <taxon>Duplodnaviria</taxon>
        <taxon>Heunggongvirae</taxon>
        <taxon>Uroviricota</taxon>
        <taxon>Caudoviricetes</taxon>
    </lineage>
</organism>
<proteinExistence type="predicted"/>
<sequence>MLLATIILLIIYLWVNHSENKRREINRKYNPIGAFDKAQKIYDDAFYKAIDEGRSLTLEERKELDKQWHKTYSQELAYREKMWAKIPDNKK</sequence>
<dbReference type="EMBL" id="BK032562">
    <property type="protein sequence ID" value="DAF48032.1"/>
    <property type="molecule type" value="Genomic_DNA"/>
</dbReference>